<dbReference type="Gene3D" id="1.10.3450.30">
    <property type="match status" value="1"/>
</dbReference>
<dbReference type="GO" id="GO:0034198">
    <property type="term" value="P:cellular response to amino acid starvation"/>
    <property type="evidence" value="ECO:0007669"/>
    <property type="project" value="TreeGrafter"/>
</dbReference>
<evidence type="ECO:0000256" key="1">
    <source>
        <dbReference type="ARBA" id="ARBA00004656"/>
    </source>
</evidence>
<dbReference type="GO" id="GO:0005765">
    <property type="term" value="C:lysosomal membrane"/>
    <property type="evidence" value="ECO:0007669"/>
    <property type="project" value="UniProtKB-SubCell"/>
</dbReference>
<dbReference type="SUPFAM" id="SSF158548">
    <property type="entry name" value="FLJ32549 domain-like"/>
    <property type="match status" value="1"/>
</dbReference>
<organism evidence="6">
    <name type="scientific">Timema genevievae</name>
    <name type="common">Walking stick</name>
    <dbReference type="NCBI Taxonomy" id="629358"/>
    <lineage>
        <taxon>Eukaryota</taxon>
        <taxon>Metazoa</taxon>
        <taxon>Ecdysozoa</taxon>
        <taxon>Arthropoda</taxon>
        <taxon>Hexapoda</taxon>
        <taxon>Insecta</taxon>
        <taxon>Pterygota</taxon>
        <taxon>Neoptera</taxon>
        <taxon>Polyneoptera</taxon>
        <taxon>Phasmatodea</taxon>
        <taxon>Timematodea</taxon>
        <taxon>Timematoidea</taxon>
        <taxon>Timematidae</taxon>
        <taxon>Timema</taxon>
    </lineage>
</organism>
<sequence length="425" mass="49223">MMDHEEDFLNLFFTQVSQLNFEKAKELAERERESSKPGHSGPWGMLLTHLPQIAVAEHSYVDLGFLLPKNKGFLRKDNSLRSMYESSRTDFRRLEDMAKLACSDRTIITVANQLVQFCTARIELIDFYERMHLMGSGKLMKYEDLLAQIDNIVDKHALSFPHMVLTSIKAALSLECEILTHLLRSQLEMQMWRFLQSLMQLHGAHTRITAWERTLQNRESWKLGFGATFLKTNQLPALFQWLLKLKAAFVSKFSLYFYTTLAQQTQDMKMFTSKLTTDYYHKIQSFQRRNDAVAVLLVFDAHELEDYAGPGYHHPDKVTEPVHDMECYPIVVSYPVKPLNHMVNIVNVLTERAADLAAMDRVVFSFSAKEQSTYVMALCDPRMSLVVIFDSKKTEKDTHITNFVFDMSLQLRCNKVFANLKLSTK</sequence>
<comment type="subcellular location">
    <subcellularLocation>
        <location evidence="1">Lysosome membrane</location>
    </subcellularLocation>
</comment>
<dbReference type="GO" id="GO:0042149">
    <property type="term" value="P:cellular response to glucose starvation"/>
    <property type="evidence" value="ECO:0007669"/>
    <property type="project" value="TreeGrafter"/>
</dbReference>
<comment type="similarity">
    <text evidence="4">Belongs to the KICS2 family.</text>
</comment>
<evidence type="ECO:0000256" key="3">
    <source>
        <dbReference type="ARBA" id="ARBA00023228"/>
    </source>
</evidence>
<keyword evidence="3" id="KW-0458">Lysosome</keyword>
<dbReference type="PANTHER" id="PTHR31581">
    <property type="entry name" value="KICSTOR COMPLEX PROTEIN C12ORF66"/>
    <property type="match status" value="1"/>
</dbReference>
<dbReference type="SUPFAM" id="SSF160651">
    <property type="entry name" value="FLJ32549 C-terminal domain-like"/>
    <property type="match status" value="1"/>
</dbReference>
<dbReference type="GO" id="GO:1904262">
    <property type="term" value="P:negative regulation of TORC1 signaling"/>
    <property type="evidence" value="ECO:0007669"/>
    <property type="project" value="TreeGrafter"/>
</dbReference>
<dbReference type="Pfam" id="PF09404">
    <property type="entry name" value="C12orf66_like"/>
    <property type="match status" value="1"/>
</dbReference>
<dbReference type="EMBL" id="OE839325">
    <property type="protein sequence ID" value="CAD7586773.1"/>
    <property type="molecule type" value="Genomic_DNA"/>
</dbReference>
<proteinExistence type="inferred from homology"/>
<dbReference type="PANTHER" id="PTHR31581:SF1">
    <property type="entry name" value="KICSTOR SUBUNIT 2"/>
    <property type="match status" value="1"/>
</dbReference>
<dbReference type="FunFam" id="1.10.3450.30:FF:000001">
    <property type="entry name" value="KICSTOR complex protein C12orf66 homolog"/>
    <property type="match status" value="1"/>
</dbReference>
<reference evidence="6" key="1">
    <citation type="submission" date="2020-11" db="EMBL/GenBank/DDBJ databases">
        <authorList>
            <person name="Tran Van P."/>
        </authorList>
    </citation>
    <scope>NUCLEOTIDE SEQUENCE</scope>
</reference>
<name>A0A7R9JPG7_TIMGE</name>
<evidence type="ECO:0000256" key="4">
    <source>
        <dbReference type="ARBA" id="ARBA00060863"/>
    </source>
</evidence>
<dbReference type="GO" id="GO:0061462">
    <property type="term" value="P:protein localization to lysosome"/>
    <property type="evidence" value="ECO:0007669"/>
    <property type="project" value="TreeGrafter"/>
</dbReference>
<keyword evidence="2" id="KW-0472">Membrane</keyword>
<evidence type="ECO:0000256" key="5">
    <source>
        <dbReference type="ARBA" id="ARBA00072667"/>
    </source>
</evidence>
<dbReference type="InterPro" id="IPR038060">
    <property type="entry name" value="C12orf66-like_central_sf"/>
</dbReference>
<dbReference type="InterPro" id="IPR018544">
    <property type="entry name" value="KICS_2"/>
</dbReference>
<protein>
    <recommendedName>
        <fullName evidence="5">KICSTOR subunit 2</fullName>
    </recommendedName>
</protein>
<evidence type="ECO:0000256" key="2">
    <source>
        <dbReference type="ARBA" id="ARBA00023136"/>
    </source>
</evidence>
<accession>A0A7R9JPG7</accession>
<dbReference type="AlphaFoldDB" id="A0A7R9JPG7"/>
<gene>
    <name evidence="6" type="ORF">TGEB3V08_LOCUS1066</name>
</gene>
<evidence type="ECO:0000313" key="6">
    <source>
        <dbReference type="EMBL" id="CAD7586773.1"/>
    </source>
</evidence>